<name>D1B5J0_THEAS</name>
<organism evidence="1 2">
    <name type="scientific">Thermanaerovibrio acidaminovorans (strain ATCC 49978 / DSM 6589 / Su883)</name>
    <name type="common">Selenomonas acidaminovorans</name>
    <dbReference type="NCBI Taxonomy" id="525903"/>
    <lineage>
        <taxon>Bacteria</taxon>
        <taxon>Thermotogati</taxon>
        <taxon>Synergistota</taxon>
        <taxon>Synergistia</taxon>
        <taxon>Synergistales</taxon>
        <taxon>Synergistaceae</taxon>
        <taxon>Thermanaerovibrio</taxon>
    </lineage>
</organism>
<dbReference type="OrthoDB" id="4611at2"/>
<dbReference type="AlphaFoldDB" id="D1B5J0"/>
<gene>
    <name evidence="1" type="ordered locus">Taci_1049</name>
</gene>
<dbReference type="Proteomes" id="UP000002030">
    <property type="component" value="Chromosome"/>
</dbReference>
<protein>
    <recommendedName>
        <fullName evidence="3">Type 4 fimbrial biogenesis protein PilX N-terminal domain-containing protein</fullName>
    </recommendedName>
</protein>
<dbReference type="HOGENOM" id="CLU_1314890_0_0_0"/>
<dbReference type="RefSeq" id="WP_012869796.1">
    <property type="nucleotide sequence ID" value="NC_013522.1"/>
</dbReference>
<dbReference type="EnsemblBacteria" id="ACZ19281">
    <property type="protein sequence ID" value="ACZ19281"/>
    <property type="gene ID" value="Taci_1049"/>
</dbReference>
<keyword evidence="2" id="KW-1185">Reference proteome</keyword>
<accession>D1B5J0</accession>
<proteinExistence type="predicted"/>
<evidence type="ECO:0008006" key="3">
    <source>
        <dbReference type="Google" id="ProtNLM"/>
    </source>
</evidence>
<dbReference type="STRING" id="525903.Taci_1049"/>
<dbReference type="KEGG" id="tai:Taci_1049"/>
<sequence>MMRFRRGFALPTVLVIMLVSLGLVATTFFISSNLFSTTQSVVQQKRHYISAQYGVSLGEAWLVANTSGDVFPGFDPGADLSPSGILADRDIDGMSVPFGNLIARSSSGSPGVLKASLDGGEVTVFIYRVDYDQIPSYRKDLPPRLKSIVEVRTSDITIEPSLPGSSGGVGVLGDAGIFRPPSYVIRSVSKRKGFALGEDRYMVVEEGVLGRSDSP</sequence>
<dbReference type="EMBL" id="CP001818">
    <property type="protein sequence ID" value="ACZ19281.1"/>
    <property type="molecule type" value="Genomic_DNA"/>
</dbReference>
<reference evidence="1 2" key="1">
    <citation type="journal article" date="2009" name="Stand. Genomic Sci.">
        <title>Complete genome sequence of Thermanaerovibrio acidaminovorans type strain (Su883).</title>
        <authorList>
            <person name="Chovatia M."/>
            <person name="Sikorski J."/>
            <person name="Schroder M."/>
            <person name="Lapidus A."/>
            <person name="Nolan M."/>
            <person name="Tice H."/>
            <person name="Glavina Del Rio T."/>
            <person name="Copeland A."/>
            <person name="Cheng J.F."/>
            <person name="Lucas S."/>
            <person name="Chen F."/>
            <person name="Bruce D."/>
            <person name="Goodwin L."/>
            <person name="Pitluck S."/>
            <person name="Ivanova N."/>
            <person name="Mavromatis K."/>
            <person name="Ovchinnikova G."/>
            <person name="Pati A."/>
            <person name="Chen A."/>
            <person name="Palaniappan K."/>
            <person name="Land M."/>
            <person name="Hauser L."/>
            <person name="Chang Y.J."/>
            <person name="Jeffries C.D."/>
            <person name="Chain P."/>
            <person name="Saunders E."/>
            <person name="Detter J.C."/>
            <person name="Brettin T."/>
            <person name="Rohde M."/>
            <person name="Goker M."/>
            <person name="Spring S."/>
            <person name="Bristow J."/>
            <person name="Markowitz V."/>
            <person name="Hugenholtz P."/>
            <person name="Kyrpides N.C."/>
            <person name="Klenk H.P."/>
            <person name="Eisen J.A."/>
        </authorList>
    </citation>
    <scope>NUCLEOTIDE SEQUENCE [LARGE SCALE GENOMIC DNA]</scope>
    <source>
        <strain evidence="2">ATCC 49978 / DSM 6589 / Su883</strain>
    </source>
</reference>
<dbReference type="eggNOG" id="COG4726">
    <property type="taxonomic scope" value="Bacteria"/>
</dbReference>
<evidence type="ECO:0000313" key="1">
    <source>
        <dbReference type="EMBL" id="ACZ19281.1"/>
    </source>
</evidence>
<evidence type="ECO:0000313" key="2">
    <source>
        <dbReference type="Proteomes" id="UP000002030"/>
    </source>
</evidence>